<dbReference type="Proteomes" id="UP000598820">
    <property type="component" value="Unassembled WGS sequence"/>
</dbReference>
<dbReference type="RefSeq" id="WP_190893227.1">
    <property type="nucleotide sequence ID" value="NZ_JACWZY010000062.1"/>
</dbReference>
<comment type="caution">
    <text evidence="1">The sequence shown here is derived from an EMBL/GenBank/DDBJ whole genome shotgun (WGS) entry which is preliminary data.</text>
</comment>
<reference evidence="1" key="1">
    <citation type="submission" date="2020-09" db="EMBL/GenBank/DDBJ databases">
        <authorList>
            <person name="Kim M.K."/>
        </authorList>
    </citation>
    <scope>NUCLEOTIDE SEQUENCE</scope>
    <source>
        <strain evidence="1">BT702</strain>
    </source>
</reference>
<evidence type="ECO:0000313" key="2">
    <source>
        <dbReference type="Proteomes" id="UP000598820"/>
    </source>
</evidence>
<evidence type="ECO:0008006" key="3">
    <source>
        <dbReference type="Google" id="ProtNLM"/>
    </source>
</evidence>
<dbReference type="AlphaFoldDB" id="A0A927AWA4"/>
<name>A0A927AWA4_9BACT</name>
<accession>A0A927AWA4</accession>
<dbReference type="EMBL" id="JACWZY010000062">
    <property type="protein sequence ID" value="MBD2705615.1"/>
    <property type="molecule type" value="Genomic_DNA"/>
</dbReference>
<gene>
    <name evidence="1" type="ORF">IC229_33715</name>
</gene>
<keyword evidence="2" id="KW-1185">Reference proteome</keyword>
<evidence type="ECO:0000313" key="1">
    <source>
        <dbReference type="EMBL" id="MBD2705615.1"/>
    </source>
</evidence>
<protein>
    <recommendedName>
        <fullName evidence="3">Tail assembly chaperone</fullName>
    </recommendedName>
</protein>
<sequence>MTTIDHIINGEYACQVGGQQRTFKFGNLTYKLIESKEATGNFDSMGIVLWAGLMVRHAQNNLPADFDVDMALDWSDEMSDDDLAAVFALSQKATSRIKNVEDRVAALLGQSASPAPSTGKSARS</sequence>
<organism evidence="1 2">
    <name type="scientific">Spirosoma profusum</name>
    <dbReference type="NCBI Taxonomy" id="2771354"/>
    <lineage>
        <taxon>Bacteria</taxon>
        <taxon>Pseudomonadati</taxon>
        <taxon>Bacteroidota</taxon>
        <taxon>Cytophagia</taxon>
        <taxon>Cytophagales</taxon>
        <taxon>Cytophagaceae</taxon>
        <taxon>Spirosoma</taxon>
    </lineage>
</organism>
<proteinExistence type="predicted"/>